<keyword evidence="4" id="KW-1185">Reference proteome</keyword>
<dbReference type="GO" id="GO:0006270">
    <property type="term" value="P:DNA replication initiation"/>
    <property type="evidence" value="ECO:0007669"/>
    <property type="project" value="TreeGrafter"/>
</dbReference>
<dbReference type="InterPro" id="IPR027417">
    <property type="entry name" value="P-loop_NTPase"/>
</dbReference>
<dbReference type="RefSeq" id="XP_021338562.1">
    <property type="nucleotide sequence ID" value="XM_021481991.1"/>
</dbReference>
<dbReference type="PANTHER" id="PTHR10763">
    <property type="entry name" value="CELL DIVISION CONTROL PROTEIN 6-RELATED"/>
    <property type="match status" value="1"/>
</dbReference>
<reference evidence="3 4" key="2">
    <citation type="journal article" date="2013" name="PLoS ONE">
        <title>Whole genome mapping and re-organization of the nuclear and mitochondrial genomes of Babesia microti isolates.</title>
        <authorList>
            <person name="Cornillot E."/>
            <person name="Dassouli A."/>
            <person name="Garg A."/>
            <person name="Pachikara N."/>
            <person name="Randazzo S."/>
            <person name="Depoix D."/>
            <person name="Carcy B."/>
            <person name="Delbecq S."/>
            <person name="Frutos R."/>
            <person name="Silva J.C."/>
            <person name="Sutton R."/>
            <person name="Krause P.J."/>
            <person name="Mamoun C.B."/>
        </authorList>
    </citation>
    <scope>NUCLEOTIDE SEQUENCE [LARGE SCALE GENOMIC DNA]</scope>
    <source>
        <strain evidence="3 4">RI</strain>
    </source>
</reference>
<dbReference type="GO" id="GO:0016887">
    <property type="term" value="F:ATP hydrolysis activity"/>
    <property type="evidence" value="ECO:0007669"/>
    <property type="project" value="InterPro"/>
</dbReference>
<dbReference type="EMBL" id="LN871598">
    <property type="protein sequence ID" value="SJK86401.1"/>
    <property type="molecule type" value="Genomic_DNA"/>
</dbReference>
<accession>A0A1R4ABK3</accession>
<dbReference type="GO" id="GO:0033314">
    <property type="term" value="P:mitotic DNA replication checkpoint signaling"/>
    <property type="evidence" value="ECO:0007669"/>
    <property type="project" value="TreeGrafter"/>
</dbReference>
<dbReference type="InterPro" id="IPR049945">
    <property type="entry name" value="AAA_22"/>
</dbReference>
<protein>
    <recommendedName>
        <fullName evidence="2">ORC1/DEAH AAA+ ATPase domain-containing protein</fullName>
    </recommendedName>
</protein>
<evidence type="ECO:0000313" key="4">
    <source>
        <dbReference type="Proteomes" id="UP000002899"/>
    </source>
</evidence>
<sequence length="453" mass="50828">MDSPQDKFKAVAKLKISDNKYVSGRQEELKAIRDFINKHSELGGALLIFGPCGSGKTVCMQHIISLNLVPSFHYITCYKFSRISDFFKKLIGIVSGSNTNVIAKNEGCGHDFKKNVISYLSQFKNLVSKLLYPILIVLDEIDVIDQLCGQHSGFGSRDFIIQELFGIVNGTGKVILIAISNNLELASYICGTKFSRLPFKPYNEDQLLSIITGKLGNDHVINETALKVVIRRIVNSSSDCRKCLDVFSRAISEYVYSNAKNGTSASNEFGETDANDDTKELVTPKRSRIDYEDHNISTYESTEFASEIGIQDICATTPALSVGSRDNLDAKIQSIPTIQQIILYSLVQLALTDYLEEIPCNVISLSVKHVMNELQLNESYQLSVEIGLEYLEALGIIERKDDIVLIKPPLNSLIAAFNKIELFENLTVSKIRKGDSVEYKKHAYIKRPWWKRR</sequence>
<organism evidence="3 4">
    <name type="scientific">Babesia microti (strain RI)</name>
    <dbReference type="NCBI Taxonomy" id="1133968"/>
    <lineage>
        <taxon>Eukaryota</taxon>
        <taxon>Sar</taxon>
        <taxon>Alveolata</taxon>
        <taxon>Apicomplexa</taxon>
        <taxon>Aconoidasida</taxon>
        <taxon>Piroplasmida</taxon>
        <taxon>Babesiidae</taxon>
        <taxon>Babesia</taxon>
    </lineage>
</organism>
<dbReference type="PANTHER" id="PTHR10763:SF26">
    <property type="entry name" value="CELL DIVISION CONTROL PROTEIN 6 HOMOLOG"/>
    <property type="match status" value="1"/>
</dbReference>
<dbReference type="AlphaFoldDB" id="A0A1R4ABK3"/>
<proteinExistence type="inferred from homology"/>
<evidence type="ECO:0000259" key="2">
    <source>
        <dbReference type="Pfam" id="PF13401"/>
    </source>
</evidence>
<evidence type="ECO:0000256" key="1">
    <source>
        <dbReference type="ARBA" id="ARBA00006184"/>
    </source>
</evidence>
<dbReference type="SUPFAM" id="SSF52540">
    <property type="entry name" value="P-loop containing nucleoside triphosphate hydrolases"/>
    <property type="match status" value="1"/>
</dbReference>
<dbReference type="Gene3D" id="3.40.50.300">
    <property type="entry name" value="P-loop containing nucleotide triphosphate hydrolases"/>
    <property type="match status" value="1"/>
</dbReference>
<dbReference type="GO" id="GO:0005634">
    <property type="term" value="C:nucleus"/>
    <property type="evidence" value="ECO:0007669"/>
    <property type="project" value="TreeGrafter"/>
</dbReference>
<dbReference type="InterPro" id="IPR050311">
    <property type="entry name" value="ORC1/CDC6"/>
</dbReference>
<reference evidence="3 4" key="3">
    <citation type="journal article" date="2016" name="Sci. Rep.">
        <title>Genome-wide diversity and gene expression profiling of Babesia microti isolates identify polymorphic genes that mediate host-pathogen interactions.</title>
        <authorList>
            <person name="Silva J.C."/>
            <person name="Cornillot E."/>
            <person name="McCracken C."/>
            <person name="Usmani-Brown S."/>
            <person name="Dwivedi A."/>
            <person name="Ifeonu O.O."/>
            <person name="Crabtree J."/>
            <person name="Gotia H.T."/>
            <person name="Virji A.Z."/>
            <person name="Reynes C."/>
            <person name="Colinge J."/>
            <person name="Kumar V."/>
            <person name="Lawres L."/>
            <person name="Pazzi J.E."/>
            <person name="Pablo J.V."/>
            <person name="Hung C."/>
            <person name="Brancato J."/>
            <person name="Kumari P."/>
            <person name="Orvis J."/>
            <person name="Tretina K."/>
            <person name="Chibucos M."/>
            <person name="Ott S."/>
            <person name="Sadzewicz L."/>
            <person name="Sengamalay N."/>
            <person name="Shetty A.C."/>
            <person name="Su Q."/>
            <person name="Tallon L."/>
            <person name="Fraser C.M."/>
            <person name="Frutos R."/>
            <person name="Molina D.M."/>
            <person name="Krause P.J."/>
            <person name="Ben Mamoun C."/>
        </authorList>
    </citation>
    <scope>NUCLEOTIDE SEQUENCE [LARGE SCALE GENOMIC DNA]</scope>
    <source>
        <strain evidence="3 4">RI</strain>
    </source>
</reference>
<dbReference type="Proteomes" id="UP000002899">
    <property type="component" value="Chromosome III"/>
</dbReference>
<dbReference type="Gene3D" id="1.10.8.60">
    <property type="match status" value="1"/>
</dbReference>
<evidence type="ECO:0000313" key="3">
    <source>
        <dbReference type="EMBL" id="SJK86401.1"/>
    </source>
</evidence>
<dbReference type="OrthoDB" id="1926878at2759"/>
<dbReference type="Pfam" id="PF13401">
    <property type="entry name" value="AAA_22"/>
    <property type="match status" value="1"/>
</dbReference>
<dbReference type="GeneID" id="24425021"/>
<name>A0A1R4ABK3_BABMR</name>
<dbReference type="GO" id="GO:0003688">
    <property type="term" value="F:DNA replication origin binding"/>
    <property type="evidence" value="ECO:0007669"/>
    <property type="project" value="TreeGrafter"/>
</dbReference>
<dbReference type="VEuPathDB" id="PiroplasmaDB:BMR1_03g01900"/>
<reference evidence="3 4" key="1">
    <citation type="journal article" date="2012" name="Nucleic Acids Res.">
        <title>Sequencing of the smallest Apicomplexan genome from the human pathogen Babesia microti.</title>
        <authorList>
            <person name="Cornillot E."/>
            <person name="Hadj-Kaddour K."/>
            <person name="Dassouli A."/>
            <person name="Noel B."/>
            <person name="Ranwez V."/>
            <person name="Vacherie B."/>
            <person name="Augagneur Y."/>
            <person name="Bres V."/>
            <person name="Duclos A."/>
            <person name="Randazzo S."/>
            <person name="Carcy B."/>
            <person name="Debierre-Grockiego F."/>
            <person name="Delbecq S."/>
            <person name="Moubri-Menage K."/>
            <person name="Shams-Eldin H."/>
            <person name="Usmani-Brown S."/>
            <person name="Bringaud F."/>
            <person name="Wincker P."/>
            <person name="Vivares C.P."/>
            <person name="Schwarz R.T."/>
            <person name="Schetters T.P."/>
            <person name="Krause P.J."/>
            <person name="Gorenflot A."/>
            <person name="Berry V."/>
            <person name="Barbe V."/>
            <person name="Ben Mamoun C."/>
        </authorList>
    </citation>
    <scope>NUCLEOTIDE SEQUENCE [LARGE SCALE GENOMIC DNA]</scope>
    <source>
        <strain evidence="3 4">RI</strain>
    </source>
</reference>
<dbReference type="KEGG" id="bmic:BMR1_03g01900"/>
<feature type="domain" description="ORC1/DEAH AAA+ ATPase" evidence="2">
    <location>
        <begin position="43"/>
        <end position="169"/>
    </location>
</feature>
<comment type="similarity">
    <text evidence="1">Belongs to the CDC6/cdc18 family.</text>
</comment>